<dbReference type="AlphaFoldDB" id="A0A7R9M4Z6"/>
<dbReference type="PROSITE" id="PS50216">
    <property type="entry name" value="DHHC"/>
    <property type="match status" value="1"/>
</dbReference>
<organism evidence="9">
    <name type="scientific">Oppiella nova</name>
    <dbReference type="NCBI Taxonomy" id="334625"/>
    <lineage>
        <taxon>Eukaryota</taxon>
        <taxon>Metazoa</taxon>
        <taxon>Ecdysozoa</taxon>
        <taxon>Arthropoda</taxon>
        <taxon>Chelicerata</taxon>
        <taxon>Arachnida</taxon>
        <taxon>Acari</taxon>
        <taxon>Acariformes</taxon>
        <taxon>Sarcoptiformes</taxon>
        <taxon>Oribatida</taxon>
        <taxon>Brachypylina</taxon>
        <taxon>Oppioidea</taxon>
        <taxon>Oppiidae</taxon>
        <taxon>Oppiella</taxon>
    </lineage>
</organism>
<dbReference type="EC" id="2.3.1.225" evidence="7"/>
<feature type="transmembrane region" description="Helical" evidence="7">
    <location>
        <begin position="155"/>
        <end position="179"/>
    </location>
</feature>
<dbReference type="OrthoDB" id="331948at2759"/>
<accession>A0A7R9M4Z6</accession>
<name>A0A7R9M4Z6_9ACAR</name>
<dbReference type="EMBL" id="OC921189">
    <property type="protein sequence ID" value="CAD7653181.1"/>
    <property type="molecule type" value="Genomic_DNA"/>
</dbReference>
<feature type="transmembrane region" description="Helical" evidence="7">
    <location>
        <begin position="208"/>
        <end position="233"/>
    </location>
</feature>
<dbReference type="PANTHER" id="PTHR12246">
    <property type="entry name" value="PALMITOYLTRANSFERASE ZDHHC16"/>
    <property type="match status" value="1"/>
</dbReference>
<keyword evidence="6 7" id="KW-0012">Acyltransferase</keyword>
<dbReference type="InterPro" id="IPR001594">
    <property type="entry name" value="Palmitoyltrfase_DHHC"/>
</dbReference>
<evidence type="ECO:0000256" key="1">
    <source>
        <dbReference type="ARBA" id="ARBA00004141"/>
    </source>
</evidence>
<evidence type="ECO:0000256" key="3">
    <source>
        <dbReference type="ARBA" id="ARBA00022692"/>
    </source>
</evidence>
<evidence type="ECO:0000313" key="9">
    <source>
        <dbReference type="EMBL" id="CAD7653181.1"/>
    </source>
</evidence>
<feature type="domain" description="Palmitoyltransferase DHHC" evidence="8">
    <location>
        <begin position="112"/>
        <end position="250"/>
    </location>
</feature>
<reference evidence="9" key="1">
    <citation type="submission" date="2020-11" db="EMBL/GenBank/DDBJ databases">
        <authorList>
            <person name="Tran Van P."/>
        </authorList>
    </citation>
    <scope>NUCLEOTIDE SEQUENCE</scope>
</reference>
<comment type="similarity">
    <text evidence="7">Belongs to the DHHC palmitoyltransferase family.</text>
</comment>
<feature type="transmembrane region" description="Helical" evidence="7">
    <location>
        <begin position="35"/>
        <end position="53"/>
    </location>
</feature>
<sequence length="297" mass="33759">MDVLLGIICALFTYGLLLFAEYVVIEVIIIPEQNLIYKTINFIIFEGLAFLALSSHLRTMLTDPGAVPRGTATKEAIEQLGLSEGQVLYKCQKCCSIKPERAHHCSGQVLYKCQKCCSIKPERAHHCSVCQRCIRKMDHHCPWVNNCVGENNQKFFVLFTLYIAIISCHALILSVTHFYKCIENDWKNCGTTYMDPITGSTTSAPTPWTIILLVCLVFEALLFAIFTLIMFGVQVQAIWHDQTGIEQLKKETNNWHKRHSWKSFTSVFGKGFSLHWFSPFTRVSVGGRVETNFTYAV</sequence>
<keyword evidence="10" id="KW-1185">Reference proteome</keyword>
<comment type="subcellular location">
    <subcellularLocation>
        <location evidence="1">Membrane</location>
        <topology evidence="1">Multi-pass membrane protein</topology>
    </subcellularLocation>
</comment>
<dbReference type="InterPro" id="IPR039859">
    <property type="entry name" value="PFA4/ZDH16/20/ERF2-like"/>
</dbReference>
<proteinExistence type="inferred from homology"/>
<dbReference type="Pfam" id="PF01529">
    <property type="entry name" value="DHHC"/>
    <property type="match status" value="1"/>
</dbReference>
<dbReference type="EMBL" id="CAJPVJ010006364">
    <property type="protein sequence ID" value="CAG2170368.1"/>
    <property type="molecule type" value="Genomic_DNA"/>
</dbReference>
<keyword evidence="4 7" id="KW-1133">Transmembrane helix</keyword>
<keyword evidence="5 7" id="KW-0472">Membrane</keyword>
<dbReference type="Proteomes" id="UP000728032">
    <property type="component" value="Unassembled WGS sequence"/>
</dbReference>
<comment type="domain">
    <text evidence="7">The DHHC domain is required for palmitoyltransferase activity.</text>
</comment>
<gene>
    <name evidence="9" type="ORF">ONB1V03_LOCUS9839</name>
</gene>
<evidence type="ECO:0000256" key="4">
    <source>
        <dbReference type="ARBA" id="ARBA00022989"/>
    </source>
</evidence>
<dbReference type="GO" id="GO:0016020">
    <property type="term" value="C:membrane"/>
    <property type="evidence" value="ECO:0007669"/>
    <property type="project" value="UniProtKB-SubCell"/>
</dbReference>
<evidence type="ECO:0000259" key="8">
    <source>
        <dbReference type="Pfam" id="PF01529"/>
    </source>
</evidence>
<evidence type="ECO:0000256" key="7">
    <source>
        <dbReference type="RuleBase" id="RU079119"/>
    </source>
</evidence>
<evidence type="ECO:0000256" key="6">
    <source>
        <dbReference type="ARBA" id="ARBA00023315"/>
    </source>
</evidence>
<keyword evidence="2 7" id="KW-0808">Transferase</keyword>
<evidence type="ECO:0000313" key="10">
    <source>
        <dbReference type="Proteomes" id="UP000728032"/>
    </source>
</evidence>
<dbReference type="GO" id="GO:0019706">
    <property type="term" value="F:protein-cysteine S-palmitoyltransferase activity"/>
    <property type="evidence" value="ECO:0007669"/>
    <property type="project" value="UniProtKB-EC"/>
</dbReference>
<keyword evidence="3 7" id="KW-0812">Transmembrane</keyword>
<comment type="catalytic activity">
    <reaction evidence="7">
        <text>L-cysteinyl-[protein] + hexadecanoyl-CoA = S-hexadecanoyl-L-cysteinyl-[protein] + CoA</text>
        <dbReference type="Rhea" id="RHEA:36683"/>
        <dbReference type="Rhea" id="RHEA-COMP:10131"/>
        <dbReference type="Rhea" id="RHEA-COMP:11032"/>
        <dbReference type="ChEBI" id="CHEBI:29950"/>
        <dbReference type="ChEBI" id="CHEBI:57287"/>
        <dbReference type="ChEBI" id="CHEBI:57379"/>
        <dbReference type="ChEBI" id="CHEBI:74151"/>
        <dbReference type="EC" id="2.3.1.225"/>
    </reaction>
</comment>
<evidence type="ECO:0000256" key="5">
    <source>
        <dbReference type="ARBA" id="ARBA00023136"/>
    </source>
</evidence>
<protein>
    <recommendedName>
        <fullName evidence="7">Palmitoyltransferase</fullName>
        <ecNumber evidence="7">2.3.1.225</ecNumber>
    </recommendedName>
</protein>
<evidence type="ECO:0000256" key="2">
    <source>
        <dbReference type="ARBA" id="ARBA00022679"/>
    </source>
</evidence>